<keyword evidence="1 3" id="KW-0853">WD repeat</keyword>
<evidence type="ECO:0000256" key="3">
    <source>
        <dbReference type="PROSITE-ProRule" id="PRU00221"/>
    </source>
</evidence>
<dbReference type="Proteomes" id="UP001151752">
    <property type="component" value="Chromosome 16"/>
</dbReference>
<evidence type="ECO:0000313" key="6">
    <source>
        <dbReference type="Proteomes" id="UP001151752"/>
    </source>
</evidence>
<evidence type="ECO:0000256" key="1">
    <source>
        <dbReference type="ARBA" id="ARBA00022574"/>
    </source>
</evidence>
<keyword evidence="6" id="KW-1185">Reference proteome</keyword>
<feature type="repeat" description="WD" evidence="3">
    <location>
        <begin position="126"/>
        <end position="160"/>
    </location>
</feature>
<dbReference type="InterPro" id="IPR001680">
    <property type="entry name" value="WD40_rpt"/>
</dbReference>
<dbReference type="PROSITE" id="PS00678">
    <property type="entry name" value="WD_REPEATS_1"/>
    <property type="match status" value="1"/>
</dbReference>
<evidence type="ECO:0000256" key="2">
    <source>
        <dbReference type="ARBA" id="ARBA00022737"/>
    </source>
</evidence>
<dbReference type="PANTHER" id="PTHR44566:SF1">
    <property type="entry name" value="WD REPEAT-CONTAINING PROTEIN 25"/>
    <property type="match status" value="1"/>
</dbReference>
<dbReference type="InterPro" id="IPR019775">
    <property type="entry name" value="WD40_repeat_CS"/>
</dbReference>
<reference evidence="5" key="2">
    <citation type="journal article" date="2023" name="Int. J. Mol. Sci.">
        <title>De Novo Assembly and Annotation of 11 Diverse Shrub Willow (Salix) Genomes Reveals Novel Gene Organization in Sex-Linked Regions.</title>
        <authorList>
            <person name="Hyden B."/>
            <person name="Feng K."/>
            <person name="Yates T.B."/>
            <person name="Jawdy S."/>
            <person name="Cereghino C."/>
            <person name="Smart L.B."/>
            <person name="Muchero W."/>
        </authorList>
    </citation>
    <scope>NUCLEOTIDE SEQUENCE</scope>
    <source>
        <tissue evidence="5">Shoot tip</tissue>
    </source>
</reference>
<dbReference type="AlphaFoldDB" id="A0A9Q0WZF7"/>
<gene>
    <name evidence="5" type="ORF">OIU74_000558</name>
</gene>
<feature type="repeat" description="WD" evidence="3">
    <location>
        <begin position="212"/>
        <end position="254"/>
    </location>
</feature>
<sequence>MDLLCNAYSNSSDEEPEPKFKSDYKPVIPPPPKRFKPETPSQNLRTEAPVPGRYISKRERALSAQLSQVPNPAPTPNLNQNPTVVTSPVLGSISDSEIPPDVLSSLRQAKGRASLSQIPQRLAVDLRSHTKAVNALDWSPSHAHLLASAGMDQTVCVWNVWSRDQKIARLFKYHNAAVKDVKWSPQGLSVLSCGYDCSSRLIDVEKGIETQIFKEDQVVGAIKFCPDNSNIFLSGGSKGCLRLWDIRNGKVVHEYVRGLGPILDVEFTINGKQFISSSDVSGSNVSENSIIVWDISRQVPLSNQVYVEAYTCPSVRCHPFEPCFVAQSNANYIAIFSSSPPFRLDKYRRYESHGVSGFPIKCNFSLDGEKLVSGSSDGSIYIYNYRSSELVRKIKVGSSGNLEQANKQKGQIFAILYIRLELKGQSNEYKPLLQSGLALFFSVFIKHYSSTWLQSTKCFLDVSPRFTFAFINPGRSLSIFIRVLVWKTIVGEDKETGVDITKLQAAHRMIGDNSVAIESELNVCMITRGLM</sequence>
<name>A0A9Q0WZF7_9ROSI</name>
<keyword evidence="2" id="KW-0677">Repeat</keyword>
<dbReference type="InterPro" id="IPR015943">
    <property type="entry name" value="WD40/YVTN_repeat-like_dom_sf"/>
</dbReference>
<feature type="repeat" description="WD" evidence="3">
    <location>
        <begin position="364"/>
        <end position="393"/>
    </location>
</feature>
<accession>A0A9Q0WZF7</accession>
<dbReference type="PROSITE" id="PS50294">
    <property type="entry name" value="WD_REPEATS_REGION"/>
    <property type="match status" value="1"/>
</dbReference>
<evidence type="ECO:0000313" key="5">
    <source>
        <dbReference type="EMBL" id="KAJ6776402.1"/>
    </source>
</evidence>
<comment type="caution">
    <text evidence="5">The sequence shown here is derived from an EMBL/GenBank/DDBJ whole genome shotgun (WGS) entry which is preliminary data.</text>
</comment>
<dbReference type="Gene3D" id="2.130.10.10">
    <property type="entry name" value="YVTN repeat-like/Quinoprotein amine dehydrogenase"/>
    <property type="match status" value="1"/>
</dbReference>
<dbReference type="PROSITE" id="PS50082">
    <property type="entry name" value="WD_REPEATS_2"/>
    <property type="match status" value="3"/>
</dbReference>
<dbReference type="SUPFAM" id="SSF50978">
    <property type="entry name" value="WD40 repeat-like"/>
    <property type="match status" value="1"/>
</dbReference>
<dbReference type="InterPro" id="IPR036322">
    <property type="entry name" value="WD40_repeat_dom_sf"/>
</dbReference>
<reference evidence="5" key="1">
    <citation type="submission" date="2022-11" db="EMBL/GenBank/DDBJ databases">
        <authorList>
            <person name="Hyden B.L."/>
            <person name="Feng K."/>
            <person name="Yates T."/>
            <person name="Jawdy S."/>
            <person name="Smart L.B."/>
            <person name="Muchero W."/>
        </authorList>
    </citation>
    <scope>NUCLEOTIDE SEQUENCE</scope>
    <source>
        <tissue evidence="5">Shoot tip</tissue>
    </source>
</reference>
<protein>
    <submittedName>
        <fullName evidence="5">TRANSDUCIN/WD40 REPEAT-LIKE SUPERFAMILY PROTEIN</fullName>
    </submittedName>
</protein>
<dbReference type="Pfam" id="PF00400">
    <property type="entry name" value="WD40"/>
    <property type="match status" value="4"/>
</dbReference>
<proteinExistence type="predicted"/>
<dbReference type="InterPro" id="IPR053053">
    <property type="entry name" value="WD_repeat_protein"/>
</dbReference>
<evidence type="ECO:0000256" key="4">
    <source>
        <dbReference type="SAM" id="MobiDB-lite"/>
    </source>
</evidence>
<dbReference type="SMART" id="SM00320">
    <property type="entry name" value="WD40"/>
    <property type="match status" value="5"/>
</dbReference>
<dbReference type="EMBL" id="JAPFFM010000001">
    <property type="protein sequence ID" value="KAJ6776402.1"/>
    <property type="molecule type" value="Genomic_DNA"/>
</dbReference>
<feature type="region of interest" description="Disordered" evidence="4">
    <location>
        <begin position="1"/>
        <end position="52"/>
    </location>
</feature>
<organism evidence="5 6">
    <name type="scientific">Salix koriyanagi</name>
    <dbReference type="NCBI Taxonomy" id="2511006"/>
    <lineage>
        <taxon>Eukaryota</taxon>
        <taxon>Viridiplantae</taxon>
        <taxon>Streptophyta</taxon>
        <taxon>Embryophyta</taxon>
        <taxon>Tracheophyta</taxon>
        <taxon>Spermatophyta</taxon>
        <taxon>Magnoliopsida</taxon>
        <taxon>eudicotyledons</taxon>
        <taxon>Gunneridae</taxon>
        <taxon>Pentapetalae</taxon>
        <taxon>rosids</taxon>
        <taxon>fabids</taxon>
        <taxon>Malpighiales</taxon>
        <taxon>Salicaceae</taxon>
        <taxon>Saliceae</taxon>
        <taxon>Salix</taxon>
    </lineage>
</organism>
<dbReference type="PANTHER" id="PTHR44566">
    <property type="entry name" value="TRANSDUCIN/WD40 REPEAT-LIKE SUPERFAMILY PROTEIN"/>
    <property type="match status" value="1"/>
</dbReference>